<gene>
    <name evidence="1" type="ORF">M8818_000244</name>
</gene>
<organism evidence="1 2">
    <name type="scientific">Zalaria obscura</name>
    <dbReference type="NCBI Taxonomy" id="2024903"/>
    <lineage>
        <taxon>Eukaryota</taxon>
        <taxon>Fungi</taxon>
        <taxon>Dikarya</taxon>
        <taxon>Ascomycota</taxon>
        <taxon>Pezizomycotina</taxon>
        <taxon>Dothideomycetes</taxon>
        <taxon>Dothideomycetidae</taxon>
        <taxon>Dothideales</taxon>
        <taxon>Zalariaceae</taxon>
        <taxon>Zalaria</taxon>
    </lineage>
</organism>
<proteinExistence type="predicted"/>
<evidence type="ECO:0000313" key="2">
    <source>
        <dbReference type="Proteomes" id="UP001320706"/>
    </source>
</evidence>
<evidence type="ECO:0000313" key="1">
    <source>
        <dbReference type="EMBL" id="KAK8222074.1"/>
    </source>
</evidence>
<reference evidence="1" key="1">
    <citation type="submission" date="2024-02" db="EMBL/GenBank/DDBJ databases">
        <title>Metagenome Assembled Genome of Zalaria obscura JY119.</title>
        <authorList>
            <person name="Vighnesh L."/>
            <person name="Jagadeeshwari U."/>
            <person name="Venkata Ramana C."/>
            <person name="Sasikala C."/>
        </authorList>
    </citation>
    <scope>NUCLEOTIDE SEQUENCE</scope>
    <source>
        <strain evidence="1">JY119</strain>
    </source>
</reference>
<dbReference type="EMBL" id="JAMKPW020000001">
    <property type="protein sequence ID" value="KAK8222074.1"/>
    <property type="molecule type" value="Genomic_DNA"/>
</dbReference>
<sequence length="440" mass="48450">MLLILSREAGRAECSRRRCDYNAYIAQRSSTNVERRLIQRTYASAKRKRLPDYEDHLKRRRVEDASFDSEEEDGKENLDSDGLTLDSNSSSVPPSDQAAFSDDLPALTTPPSSPPLPPTEPNIKLGSSIESWSLGISESSREPFAPISNNAYSKPTYEAPKPKPRLVQMQINLGGPTQKKCRVCGMEYVPSSAEDAALHKKFHAQNVEGLDLGREWLKKNCAKPAWRRSNGDMIIAIDGTDGHPAKRRARTALDLVQAELGAVPIPDEELWASAGVHFYSLPGDEDGSALEAGCSVWKHKVYLYVRGTRCIGFCLAERISEAFKVIESGRNTSRQPDAIIVGGRGEEGETYSVGPQQADGQFSLESVADAVVMGISRIWCCNKYRKDGIATALLDCARGTFRRGCVVPKEHIAFSQPTAGGKALARKWFGSQTGWHVYLN</sequence>
<name>A0ACC3SQG6_9PEZI</name>
<comment type="caution">
    <text evidence="1">The sequence shown here is derived from an EMBL/GenBank/DDBJ whole genome shotgun (WGS) entry which is preliminary data.</text>
</comment>
<protein>
    <submittedName>
        <fullName evidence="1">Uncharacterized protein</fullName>
    </submittedName>
</protein>
<dbReference type="Proteomes" id="UP001320706">
    <property type="component" value="Unassembled WGS sequence"/>
</dbReference>
<keyword evidence="2" id="KW-1185">Reference proteome</keyword>
<accession>A0ACC3SQG6</accession>